<dbReference type="InterPro" id="IPR045370">
    <property type="entry name" value="DUF5888"/>
</dbReference>
<accession>A0A0B5IWX1</accession>
<dbReference type="Pfam" id="PF19235">
    <property type="entry name" value="DUF5888"/>
    <property type="match status" value="1"/>
</dbReference>
<name>A0A0B5IWX1_9VIRU</name>
<organism evidence="2 3">
    <name type="scientific">Pandoravirus inopinatum</name>
    <dbReference type="NCBI Taxonomy" id="1605721"/>
    <lineage>
        <taxon>Viruses</taxon>
        <taxon>Pandoravirus</taxon>
    </lineage>
</organism>
<dbReference type="RefSeq" id="YP_009119428.1">
    <property type="nucleotide sequence ID" value="NC_026440.1"/>
</dbReference>
<keyword evidence="1" id="KW-0472">Membrane</keyword>
<keyword evidence="1" id="KW-0812">Transmembrane</keyword>
<keyword evidence="1" id="KW-1133">Transmembrane helix</keyword>
<protein>
    <submittedName>
        <fullName evidence="2">Uncharacterized protein</fullName>
    </submittedName>
</protein>
<evidence type="ECO:0000256" key="1">
    <source>
        <dbReference type="SAM" id="Phobius"/>
    </source>
</evidence>
<evidence type="ECO:0000313" key="3">
    <source>
        <dbReference type="Proteomes" id="UP000202511"/>
    </source>
</evidence>
<dbReference type="Proteomes" id="UP000202511">
    <property type="component" value="Segment"/>
</dbReference>
<dbReference type="KEGG" id="vg:23462110"/>
<dbReference type="OrthoDB" id="41432at10239"/>
<sequence length="325" mass="35726">MRRKDTITTSTALVALTLYVLATVTIAMADDAIRPGSLVKIYAVGPSQWVRRSPTHSTNPVRAADNISQSQATIFLFEGGTPGSPIPLPSGNLNLIDPLARVPTVTRASAWPAGLTRRSCAGTPLAARGSRWCRRRRDQTRSSTMATRSISLTGSIINGAAHPRGPPTTPASIAASAMSAVPIIPYCASASTWRRLRQRLRCRPLSAGLLFLFYLFFFHMTFCARQACHLVVVVAFFFPFHAKTEKIQPYSQKKKKRFETCGCLFWFGFSRILARTGMVGRDAVDKLLCLVTGRPGPRADTGIRECASHTPLLGPIWQPRQKTRR</sequence>
<proteinExistence type="predicted"/>
<feature type="transmembrane region" description="Helical" evidence="1">
    <location>
        <begin position="173"/>
        <end position="193"/>
    </location>
</feature>
<evidence type="ECO:0000313" key="2">
    <source>
        <dbReference type="EMBL" id="AJF97193.1"/>
    </source>
</evidence>
<dbReference type="GeneID" id="23462110"/>
<reference evidence="2 3" key="1">
    <citation type="journal article" date="2015" name="Parasitol. Res.">
        <title>Viruses in close associations with free-living amoebae.</title>
        <authorList>
            <person name="Scheid P."/>
        </authorList>
    </citation>
    <scope>NUCLEOTIDE SEQUENCE [LARGE SCALE GENOMIC DNA]</scope>
    <source>
        <strain evidence="2">KlaHel</strain>
    </source>
</reference>
<dbReference type="EMBL" id="KP136319">
    <property type="protein sequence ID" value="AJF97193.1"/>
    <property type="molecule type" value="Genomic_DNA"/>
</dbReference>
<feature type="transmembrane region" description="Helical" evidence="1">
    <location>
        <begin position="205"/>
        <end position="222"/>
    </location>
</feature>